<evidence type="ECO:0000313" key="3">
    <source>
        <dbReference type="Proteomes" id="UP000321413"/>
    </source>
</evidence>
<feature type="transmembrane region" description="Helical" evidence="1">
    <location>
        <begin position="340"/>
        <end position="358"/>
    </location>
</feature>
<evidence type="ECO:0000313" key="2">
    <source>
        <dbReference type="EMBL" id="TXF99043.1"/>
    </source>
</evidence>
<evidence type="ECO:0000256" key="1">
    <source>
        <dbReference type="SAM" id="Phobius"/>
    </source>
</evidence>
<dbReference type="AlphaFoldDB" id="A0A5C7FT39"/>
<comment type="caution">
    <text evidence="2">The sequence shown here is derived from an EMBL/GenBank/DDBJ whole genome shotgun (WGS) entry which is preliminary data.</text>
</comment>
<feature type="transmembrane region" description="Helical" evidence="1">
    <location>
        <begin position="123"/>
        <end position="142"/>
    </location>
</feature>
<feature type="transmembrane region" description="Helical" evidence="1">
    <location>
        <begin position="220"/>
        <end position="238"/>
    </location>
</feature>
<keyword evidence="1" id="KW-1133">Transmembrane helix</keyword>
<feature type="transmembrane region" description="Helical" evidence="1">
    <location>
        <begin position="364"/>
        <end position="383"/>
    </location>
</feature>
<name>A0A5C7FT39_9BURK</name>
<dbReference type="RefSeq" id="WP_147935496.1">
    <property type="nucleotide sequence ID" value="NZ_VPFD01000015.1"/>
</dbReference>
<feature type="transmembrane region" description="Helical" evidence="1">
    <location>
        <begin position="32"/>
        <end position="54"/>
    </location>
</feature>
<dbReference type="InterPro" id="IPR010266">
    <property type="entry name" value="NnrS"/>
</dbReference>
<feature type="transmembrane region" description="Helical" evidence="1">
    <location>
        <begin position="149"/>
        <end position="170"/>
    </location>
</feature>
<dbReference type="Pfam" id="PF05940">
    <property type="entry name" value="NnrS"/>
    <property type="match status" value="1"/>
</dbReference>
<feature type="transmembrane region" description="Helical" evidence="1">
    <location>
        <begin position="182"/>
        <end position="200"/>
    </location>
</feature>
<organism evidence="2 3">
    <name type="scientific">Massilia arenae</name>
    <dbReference type="NCBI Taxonomy" id="2603288"/>
    <lineage>
        <taxon>Bacteria</taxon>
        <taxon>Pseudomonadati</taxon>
        <taxon>Pseudomonadota</taxon>
        <taxon>Betaproteobacteria</taxon>
        <taxon>Burkholderiales</taxon>
        <taxon>Oxalobacteraceae</taxon>
        <taxon>Telluria group</taxon>
        <taxon>Massilia</taxon>
    </lineage>
</organism>
<dbReference type="Proteomes" id="UP000321413">
    <property type="component" value="Unassembled WGS sequence"/>
</dbReference>
<sequence>MRANPATDLPRNSQPGLASGDAPLWRLGFRPFYLLAAAFAAAAVPAWLLAYLGLLPQGPVNLLWHVHEMVYGFAVAVVAGFLLTAVQNWTGLPTPRGRSLQALVLLWIAGRCAALGAPPLLYAVVDVAFLFAVAGVILRLLLRADNRRNLPICLVIALLGVCNLVFHLAMHGVLAVSPLAPVHGAILLLVLLVAVIGGRVGPMFTRNGAPGSRARSLPRLDLACIASIAVLALCWLAGAPGWALLAAGVAASAFNGARFILWDPLSTLRTPLLWSFHLSYAMLVAGLLALGLAGVGVVSGSAALHLLAAGAMTGMIGAMITRTARGHTGRTLQAGRPEVAMFALLPLAVATRLAANLFDGPARGHTLALSAALWSLAFVVYLLRYGPWLASPRLDGKPG</sequence>
<dbReference type="EMBL" id="VPFD01000015">
    <property type="protein sequence ID" value="TXF99043.1"/>
    <property type="molecule type" value="Genomic_DNA"/>
</dbReference>
<feature type="transmembrane region" description="Helical" evidence="1">
    <location>
        <begin position="273"/>
        <end position="296"/>
    </location>
</feature>
<accession>A0A5C7FT39</accession>
<reference evidence="2 3" key="1">
    <citation type="submission" date="2019-08" db="EMBL/GenBank/DDBJ databases">
        <title>Massilia golmudensis sp. nov., isolated from sand in the Qinghai-Tibetan Plateau.</title>
        <authorList>
            <person name="Zhang B."/>
        </authorList>
    </citation>
    <scope>NUCLEOTIDE SEQUENCE [LARGE SCALE GENOMIC DNA]</scope>
    <source>
        <strain evidence="2 3">GEM5</strain>
    </source>
</reference>
<gene>
    <name evidence="2" type="ORF">FVD38_14705</name>
</gene>
<keyword evidence="1" id="KW-0812">Transmembrane</keyword>
<proteinExistence type="predicted"/>
<protein>
    <submittedName>
        <fullName evidence="2">NnrS family protein</fullName>
    </submittedName>
</protein>
<keyword evidence="1" id="KW-0472">Membrane</keyword>
<feature type="transmembrane region" description="Helical" evidence="1">
    <location>
        <begin position="69"/>
        <end position="87"/>
    </location>
</feature>
<keyword evidence="3" id="KW-1185">Reference proteome</keyword>
<feature type="transmembrane region" description="Helical" evidence="1">
    <location>
        <begin position="302"/>
        <end position="320"/>
    </location>
</feature>